<dbReference type="EMBL" id="FTOH01000003">
    <property type="protein sequence ID" value="SIS67501.1"/>
    <property type="molecule type" value="Genomic_DNA"/>
</dbReference>
<feature type="transmembrane region" description="Helical" evidence="1">
    <location>
        <begin position="29"/>
        <end position="47"/>
    </location>
</feature>
<dbReference type="AlphaFoldDB" id="A0A1N7L128"/>
<dbReference type="Proteomes" id="UP000185639">
    <property type="component" value="Unassembled WGS sequence"/>
</dbReference>
<evidence type="ECO:0000313" key="3">
    <source>
        <dbReference type="Proteomes" id="UP000185639"/>
    </source>
</evidence>
<name>A0A1N7L128_9GAMM</name>
<dbReference type="STRING" id="484498.SAMN05421686_103215"/>
<keyword evidence="1" id="KW-1133">Transmembrane helix</keyword>
<keyword evidence="3" id="KW-1185">Reference proteome</keyword>
<keyword evidence="1" id="KW-0472">Membrane</keyword>
<proteinExistence type="predicted"/>
<organism evidence="2 3">
    <name type="scientific">Thalassolituus maritimus</name>
    <dbReference type="NCBI Taxonomy" id="484498"/>
    <lineage>
        <taxon>Bacteria</taxon>
        <taxon>Pseudomonadati</taxon>
        <taxon>Pseudomonadota</taxon>
        <taxon>Gammaproteobacteria</taxon>
        <taxon>Oceanospirillales</taxon>
        <taxon>Oceanospirillaceae</taxon>
        <taxon>Thalassolituus</taxon>
    </lineage>
</organism>
<accession>A0A1N7L128</accession>
<keyword evidence="1" id="KW-0812">Transmembrane</keyword>
<reference evidence="3" key="1">
    <citation type="submission" date="2017-01" db="EMBL/GenBank/DDBJ databases">
        <authorList>
            <person name="Varghese N."/>
            <person name="Submissions S."/>
        </authorList>
    </citation>
    <scope>NUCLEOTIDE SEQUENCE [LARGE SCALE GENOMIC DNA]</scope>
    <source>
        <strain evidence="3">DSM 24913</strain>
    </source>
</reference>
<sequence length="94" mass="10524">MDLFRILLSICVFCISAYLAVDLFVYGFSLPVLLFCIGGFVLVHFLLPKKSSVDEGFYEIVDLVLDLPYRTIATIIRSIGRLFRDGDGGVDLDI</sequence>
<gene>
    <name evidence="2" type="ORF">SAMN05421686_103215</name>
</gene>
<evidence type="ECO:0000313" key="2">
    <source>
        <dbReference type="EMBL" id="SIS67501.1"/>
    </source>
</evidence>
<evidence type="ECO:0000256" key="1">
    <source>
        <dbReference type="SAM" id="Phobius"/>
    </source>
</evidence>
<protein>
    <submittedName>
        <fullName evidence="2">Uncharacterized protein</fullName>
    </submittedName>
</protein>